<feature type="compositionally biased region" description="Polar residues" evidence="19">
    <location>
        <begin position="1326"/>
        <end position="1337"/>
    </location>
</feature>
<dbReference type="Pfam" id="PF00536">
    <property type="entry name" value="SAM_1"/>
    <property type="match status" value="1"/>
</dbReference>
<feature type="domain" description="Eph LBD" evidence="25">
    <location>
        <begin position="26"/>
        <end position="205"/>
    </location>
</feature>
<comment type="subcellular location">
    <subcellularLocation>
        <location evidence="1">Cell membrane</location>
        <topology evidence="1">Single-pass type I membrane protein</topology>
    </subcellularLocation>
</comment>
<dbReference type="Gene3D" id="3.30.200.20">
    <property type="entry name" value="Phosphorylase Kinase, domain 1"/>
    <property type="match status" value="1"/>
</dbReference>
<evidence type="ECO:0000256" key="10">
    <source>
        <dbReference type="ARBA" id="ARBA00022840"/>
    </source>
</evidence>
<evidence type="ECO:0000313" key="26">
    <source>
        <dbReference type="EMBL" id="KAK6316821.1"/>
    </source>
</evidence>
<dbReference type="InterPro" id="IPR001245">
    <property type="entry name" value="Ser-Thr/Tyr_kinase_cat_dom"/>
</dbReference>
<evidence type="ECO:0000259" key="25">
    <source>
        <dbReference type="PROSITE" id="PS51550"/>
    </source>
</evidence>
<dbReference type="InterPro" id="IPR013783">
    <property type="entry name" value="Ig-like_fold"/>
</dbReference>
<evidence type="ECO:0000313" key="27">
    <source>
        <dbReference type="Proteomes" id="UP001356427"/>
    </source>
</evidence>
<keyword evidence="27" id="KW-1185">Reference proteome</keyword>
<evidence type="ECO:0000256" key="3">
    <source>
        <dbReference type="ARBA" id="ARBA00022475"/>
    </source>
</evidence>
<keyword evidence="12 20" id="KW-0472">Membrane</keyword>
<feature type="domain" description="SAM" evidence="23">
    <location>
        <begin position="919"/>
        <end position="979"/>
    </location>
</feature>
<evidence type="ECO:0000256" key="13">
    <source>
        <dbReference type="ARBA" id="ARBA00023137"/>
    </source>
</evidence>
<keyword evidence="14" id="KW-1015">Disulfide bond</keyword>
<evidence type="ECO:0000256" key="18">
    <source>
        <dbReference type="PROSITE-ProRule" id="PRU10141"/>
    </source>
</evidence>
<dbReference type="Gene3D" id="2.60.40.1770">
    <property type="entry name" value="ephrin a2 ectodomain"/>
    <property type="match status" value="1"/>
</dbReference>
<dbReference type="InterPro" id="IPR017441">
    <property type="entry name" value="Protein_kinase_ATP_BS"/>
</dbReference>
<dbReference type="GO" id="GO:0005005">
    <property type="term" value="F:transmembrane-ephrin receptor activity"/>
    <property type="evidence" value="ECO:0007669"/>
    <property type="project" value="TreeGrafter"/>
</dbReference>
<feature type="chain" id="PRO_5042979562" description="receptor protein-tyrosine kinase" evidence="21">
    <location>
        <begin position="25"/>
        <end position="1363"/>
    </location>
</feature>
<keyword evidence="15" id="KW-0675">Receptor</keyword>
<evidence type="ECO:0000256" key="17">
    <source>
        <dbReference type="ARBA" id="ARBA00055965"/>
    </source>
</evidence>
<dbReference type="PROSITE" id="PS51550">
    <property type="entry name" value="EPH_LBD"/>
    <property type="match status" value="1"/>
</dbReference>
<feature type="compositionally biased region" description="Polar residues" evidence="19">
    <location>
        <begin position="1114"/>
        <end position="1133"/>
    </location>
</feature>
<evidence type="ECO:0000256" key="2">
    <source>
        <dbReference type="ARBA" id="ARBA00011902"/>
    </source>
</evidence>
<dbReference type="FunFam" id="1.10.150.50:FF:000001">
    <property type="entry name" value="Ephrin type-A receptor 5"/>
    <property type="match status" value="1"/>
</dbReference>
<dbReference type="SMART" id="SM00060">
    <property type="entry name" value="FN3"/>
    <property type="match status" value="2"/>
</dbReference>
<evidence type="ECO:0000256" key="1">
    <source>
        <dbReference type="ARBA" id="ARBA00004251"/>
    </source>
</evidence>
<sequence length="1363" mass="149917">MDFLSRRSAPLWLVLLECVLLSTAEEEVLMNTKTETSDLRWTIYSRDNPLWEEVSGLDEENNSVRTYQICQTDGSSSHWLRSGLIQRRGASQVYVELRFTMIECSSRVTHHRSCKETFNLYYYQADSDEATPTHPSWMENPYTKVDTVAADFLLRKGGERKFNVKTLRLGPLSKRGFYLAFQAQGACMALLSVRVFFKKCPALASSLSSFPETVPRTLVQEAQGVCVDNAAQQGPRPRPPKLFCGEDGQWVGQPTTSCGCLPGYEPADGHTHCSACPVGQFRSGSGGQCQACPGFSHAVVTGSPVCQCRPGYLRADSDTPDTPCTRPPSAPRSIVTQINDTTVTLEWSEPQDSGGRTDLSYSVECSLCGAPWGPCSPCGDSVSYRPSQRGLLGRRVVVWGLMPHTTYTFSIQALNGVSPPNGKGAPSDTVNITTSHDVPVLVSVIRKSISTESSLTLHWSVPAQPHYTILQYQLRYCETERRGEEQERLCRYMESDSNQVVLSDLRRATQYEVQVRARTMAGYGSFSPAASFRTMPDGHDSPSQLLVTGILIAMGMLLLITVITVAVFCIRRHSRMKDPELSDKNGQYLLGQGVKVYIDPFTYEDPNEAVREFAKEIDVSFVKIEEVIGAGEFGEVCRGRLKVPGKKENYVAIKTLKGGYTDKQRRDFLSEASIMGQFQHPNIIHLEGIITASCPVMILTEFMENGALDSFLRLNDGQFTPIQLVGMLRGIASGMKYLSEMSYVHRDLAARNILVNSNLVCKVSDFGLSRFLQENSSDPTYTSSLGGKIPIRWTAPEAIAFRKFTSASDAWSYGIVMWEVMSFGERPYWDMSNQDVINAIEQDYRLPPPPDCPTHLHQLMLDCWQKERSARPRFAAIVSALDKLIRNPASLKIVAQEGAGPSHPLLDQRAPPAPSACGSVGEWLKAIKMERYEDSFLQAGFTSVDLLAQITAEDLLRLGVTLAGHQRKILSSIQTLTMTKSPGTTPARTQYIAHPWIQAAPCYNHTVPDPGTSRPLLRQEVHHLQSTGVVPTLLSPCPCYYPVNSTSTAPEPEPQPQSHSLRATAPEPQPQSHSLRATASEPQPQSHSPRATAPEPQPQSHSPRLRATAPEPQPQSHSLRATASEPQPQSHSLRATAPEPQPQSHSPRATASEPQPQSHSLRATAPEPQPQSHSPRATASEPQPQTQSHSPRATAPEPQPQSHSPRATASEPQPQSHSLRATAPEPQPQSHSLRATAPEPQPQSHSLRATTSEPQPQSHSPRATASEPQPQSHSLRATASEPQPQSHSPRATASEPQPQSHSLRATAPEPQPQSHSPRATAPEPQPQSHSLRATASEPQPQSSQNSPERAHNRLTHTDSQLFL</sequence>
<feature type="compositionally biased region" description="Low complexity" evidence="19">
    <location>
        <begin position="1338"/>
        <end position="1347"/>
    </location>
</feature>
<dbReference type="SMART" id="SM00219">
    <property type="entry name" value="TyrKc"/>
    <property type="match status" value="1"/>
</dbReference>
<dbReference type="InterPro" id="IPR001090">
    <property type="entry name" value="Ephrin_rcpt_lig-bd_dom"/>
</dbReference>
<evidence type="ECO:0000256" key="6">
    <source>
        <dbReference type="ARBA" id="ARBA00022729"/>
    </source>
</evidence>
<evidence type="ECO:0000256" key="19">
    <source>
        <dbReference type="SAM" id="MobiDB-lite"/>
    </source>
</evidence>
<evidence type="ECO:0000256" key="20">
    <source>
        <dbReference type="SAM" id="Phobius"/>
    </source>
</evidence>
<keyword evidence="4" id="KW-0808">Transferase</keyword>
<comment type="caution">
    <text evidence="26">The sequence shown here is derived from an EMBL/GenBank/DDBJ whole genome shotgun (WGS) entry which is preliminary data.</text>
</comment>
<feature type="signal peptide" evidence="21">
    <location>
        <begin position="1"/>
        <end position="24"/>
    </location>
</feature>
<keyword evidence="6 21" id="KW-0732">Signal</keyword>
<dbReference type="PROSITE" id="PS00109">
    <property type="entry name" value="PROTEIN_KINASE_TYR"/>
    <property type="match status" value="1"/>
</dbReference>
<evidence type="ECO:0000256" key="16">
    <source>
        <dbReference type="ARBA" id="ARBA00051243"/>
    </source>
</evidence>
<evidence type="ECO:0000256" key="11">
    <source>
        <dbReference type="ARBA" id="ARBA00022989"/>
    </source>
</evidence>
<dbReference type="CDD" id="cd00063">
    <property type="entry name" value="FN3"/>
    <property type="match status" value="2"/>
</dbReference>
<dbReference type="Gene3D" id="2.10.50.10">
    <property type="entry name" value="Tumor Necrosis Factor Receptor, subunit A, domain 2"/>
    <property type="match status" value="1"/>
</dbReference>
<dbReference type="PROSITE" id="PS50011">
    <property type="entry name" value="PROTEIN_KINASE_DOM"/>
    <property type="match status" value="1"/>
</dbReference>
<protein>
    <recommendedName>
        <fullName evidence="2">receptor protein-tyrosine kinase</fullName>
        <ecNumber evidence="2">2.7.10.1</ecNumber>
    </recommendedName>
</protein>
<comment type="function">
    <text evidence="17">Receptor tyrosine kinase which binds promiscuously transmembrane ephrin-B family ligands residing on adjacent cells, leading to contact-dependent bidirectional signaling into neighboring cells. The signaling pathway downstream of the receptor is referred to as forward signaling while the signaling pathway downstream of the ephrin ligand is referred to as reverse signaling. Together with its cognate ligand/functional ligand EFNB2 is involved in the regulation of cell adhesion and cell migration, and plays a central role in heart morphogenesis, angiogenesis and blood vessel remodeling and permeability. EPHB4-mediated forward signaling controls cellular repulsion and segregation from EFNB2-expressing cells. Involved in somitogenesis.</text>
</comment>
<dbReference type="FunFam" id="2.60.40.10:FF:000787">
    <property type="entry name" value="ephrin type-B receptor 4"/>
    <property type="match status" value="1"/>
</dbReference>
<dbReference type="InterPro" id="IPR011009">
    <property type="entry name" value="Kinase-like_dom_sf"/>
</dbReference>
<dbReference type="SUPFAM" id="SSF56112">
    <property type="entry name" value="Protein kinase-like (PK-like)"/>
    <property type="match status" value="1"/>
</dbReference>
<dbReference type="FunFam" id="2.60.40.1770:FF:000003">
    <property type="entry name" value="ephrin type-B receptor 4"/>
    <property type="match status" value="1"/>
</dbReference>
<dbReference type="GO" id="GO:0048514">
    <property type="term" value="P:blood vessel morphogenesis"/>
    <property type="evidence" value="ECO:0007669"/>
    <property type="project" value="UniProtKB-ARBA"/>
</dbReference>
<feature type="compositionally biased region" description="Polar residues" evidence="19">
    <location>
        <begin position="1170"/>
        <end position="1191"/>
    </location>
</feature>
<feature type="compositionally biased region" description="Polar residues" evidence="19">
    <location>
        <begin position="1142"/>
        <end position="1161"/>
    </location>
</feature>
<dbReference type="Gene3D" id="2.60.120.260">
    <property type="entry name" value="Galactose-binding domain-like"/>
    <property type="match status" value="1"/>
</dbReference>
<dbReference type="Pfam" id="PF14575">
    <property type="entry name" value="EphA2_TM"/>
    <property type="match status" value="1"/>
</dbReference>
<dbReference type="GO" id="GO:0005524">
    <property type="term" value="F:ATP binding"/>
    <property type="evidence" value="ECO:0007669"/>
    <property type="project" value="UniProtKB-UniRule"/>
</dbReference>
<feature type="domain" description="Fibronectin type-III" evidence="24">
    <location>
        <begin position="327"/>
        <end position="437"/>
    </location>
</feature>
<dbReference type="PROSITE" id="PS00107">
    <property type="entry name" value="PROTEIN_KINASE_ATP"/>
    <property type="match status" value="1"/>
</dbReference>
<dbReference type="Pfam" id="PF00041">
    <property type="entry name" value="fn3"/>
    <property type="match status" value="2"/>
</dbReference>
<evidence type="ECO:0000256" key="7">
    <source>
        <dbReference type="ARBA" id="ARBA00022737"/>
    </source>
</evidence>
<proteinExistence type="predicted"/>
<dbReference type="SUPFAM" id="SSF47769">
    <property type="entry name" value="SAM/Pointed domain"/>
    <property type="match status" value="1"/>
</dbReference>
<dbReference type="PROSITE" id="PS50105">
    <property type="entry name" value="SAM_DOMAIN"/>
    <property type="match status" value="1"/>
</dbReference>
<dbReference type="CDD" id="cd05065">
    <property type="entry name" value="PTKc_EphR_B"/>
    <property type="match status" value="1"/>
</dbReference>
<dbReference type="Pfam" id="PF07714">
    <property type="entry name" value="PK_Tyr_Ser-Thr"/>
    <property type="match status" value="1"/>
</dbReference>
<keyword evidence="3" id="KW-1003">Cell membrane</keyword>
<dbReference type="FunFam" id="2.60.120.260:FF:000071">
    <property type="entry name" value="Ephrin type-B receptor 4"/>
    <property type="match status" value="1"/>
</dbReference>
<feature type="domain" description="Protein kinase" evidence="22">
    <location>
        <begin position="622"/>
        <end position="885"/>
    </location>
</feature>
<evidence type="ECO:0000256" key="12">
    <source>
        <dbReference type="ARBA" id="ARBA00023136"/>
    </source>
</evidence>
<dbReference type="InterPro" id="IPR000719">
    <property type="entry name" value="Prot_kinase_dom"/>
</dbReference>
<keyword evidence="5 20" id="KW-0812">Transmembrane</keyword>
<feature type="compositionally biased region" description="Polar residues" evidence="19">
    <location>
        <begin position="1242"/>
        <end position="1303"/>
    </location>
</feature>
<dbReference type="InterPro" id="IPR001660">
    <property type="entry name" value="SAM"/>
</dbReference>
<dbReference type="PROSITE" id="PS00791">
    <property type="entry name" value="RECEPTOR_TYR_KIN_V_2"/>
    <property type="match status" value="1"/>
</dbReference>
<dbReference type="InterPro" id="IPR020635">
    <property type="entry name" value="Tyr_kinase_cat_dom"/>
</dbReference>
<evidence type="ECO:0000256" key="9">
    <source>
        <dbReference type="ARBA" id="ARBA00022777"/>
    </source>
</evidence>
<dbReference type="Gene3D" id="1.10.150.50">
    <property type="entry name" value="Transcription Factor, Ets-1"/>
    <property type="match status" value="1"/>
</dbReference>
<dbReference type="SMART" id="SM00615">
    <property type="entry name" value="EPH_lbd"/>
    <property type="match status" value="1"/>
</dbReference>
<dbReference type="EMBL" id="JAGTTL010000010">
    <property type="protein sequence ID" value="KAK6316821.1"/>
    <property type="molecule type" value="Genomic_DNA"/>
</dbReference>
<dbReference type="SUPFAM" id="SSF49265">
    <property type="entry name" value="Fibronectin type III"/>
    <property type="match status" value="1"/>
</dbReference>
<dbReference type="Gene3D" id="1.10.510.10">
    <property type="entry name" value="Transferase(Phosphotransferase) domain 1"/>
    <property type="match status" value="1"/>
</dbReference>
<keyword evidence="8 18" id="KW-0547">Nucleotide-binding</keyword>
<dbReference type="FunFam" id="2.10.50.10:FF:000001">
    <property type="entry name" value="Ephrin type-A receptor 5"/>
    <property type="match status" value="1"/>
</dbReference>
<dbReference type="Gene3D" id="2.60.40.10">
    <property type="entry name" value="Immunoglobulins"/>
    <property type="match status" value="2"/>
</dbReference>
<evidence type="ECO:0000256" key="21">
    <source>
        <dbReference type="SAM" id="SignalP"/>
    </source>
</evidence>
<comment type="catalytic activity">
    <reaction evidence="16">
        <text>L-tyrosyl-[protein] + ATP = O-phospho-L-tyrosyl-[protein] + ADP + H(+)</text>
        <dbReference type="Rhea" id="RHEA:10596"/>
        <dbReference type="Rhea" id="RHEA-COMP:10136"/>
        <dbReference type="Rhea" id="RHEA-COMP:20101"/>
        <dbReference type="ChEBI" id="CHEBI:15378"/>
        <dbReference type="ChEBI" id="CHEBI:30616"/>
        <dbReference type="ChEBI" id="CHEBI:46858"/>
        <dbReference type="ChEBI" id="CHEBI:61978"/>
        <dbReference type="ChEBI" id="CHEBI:456216"/>
        <dbReference type="EC" id="2.7.10.1"/>
    </reaction>
</comment>
<dbReference type="PRINTS" id="PR00109">
    <property type="entry name" value="TYRKINASE"/>
</dbReference>
<dbReference type="PANTHER" id="PTHR46877">
    <property type="entry name" value="EPH RECEPTOR A5"/>
    <property type="match status" value="1"/>
</dbReference>
<evidence type="ECO:0000256" key="14">
    <source>
        <dbReference type="ARBA" id="ARBA00023157"/>
    </source>
</evidence>
<gene>
    <name evidence="26" type="ORF">J4Q44_G00122210</name>
</gene>
<dbReference type="Proteomes" id="UP001356427">
    <property type="component" value="Unassembled WGS sequence"/>
</dbReference>
<dbReference type="SUPFAM" id="SSF49785">
    <property type="entry name" value="Galactose-binding domain-like"/>
    <property type="match status" value="1"/>
</dbReference>
<feature type="region of interest" description="Disordered" evidence="19">
    <location>
        <begin position="1046"/>
        <end position="1363"/>
    </location>
</feature>
<feature type="domain" description="Fibronectin type-III" evidence="24">
    <location>
        <begin position="438"/>
        <end position="537"/>
    </location>
</feature>
<dbReference type="PROSITE" id="PS50853">
    <property type="entry name" value="FN3"/>
    <property type="match status" value="2"/>
</dbReference>
<dbReference type="SMART" id="SM00454">
    <property type="entry name" value="SAM"/>
    <property type="match status" value="1"/>
</dbReference>
<feature type="transmembrane region" description="Helical" evidence="20">
    <location>
        <begin position="545"/>
        <end position="570"/>
    </location>
</feature>
<dbReference type="InterPro" id="IPR050449">
    <property type="entry name" value="Ephrin_rcpt_TKs"/>
</dbReference>
<evidence type="ECO:0000259" key="22">
    <source>
        <dbReference type="PROSITE" id="PS50011"/>
    </source>
</evidence>
<evidence type="ECO:0000256" key="8">
    <source>
        <dbReference type="ARBA" id="ARBA00022741"/>
    </source>
</evidence>
<dbReference type="GO" id="GO:0005886">
    <property type="term" value="C:plasma membrane"/>
    <property type="evidence" value="ECO:0007669"/>
    <property type="project" value="UniProtKB-SubCell"/>
</dbReference>
<feature type="compositionally biased region" description="Polar residues" evidence="19">
    <location>
        <begin position="1200"/>
        <end position="1219"/>
    </location>
</feature>
<evidence type="ECO:0000259" key="23">
    <source>
        <dbReference type="PROSITE" id="PS50105"/>
    </source>
</evidence>
<evidence type="ECO:0000256" key="15">
    <source>
        <dbReference type="ARBA" id="ARBA00023170"/>
    </source>
</evidence>
<dbReference type="FunFam" id="3.30.200.20:FF:000001">
    <property type="entry name" value="Ephrin type-A receptor 5"/>
    <property type="match status" value="1"/>
</dbReference>
<dbReference type="InterPro" id="IPR013761">
    <property type="entry name" value="SAM/pointed_sf"/>
</dbReference>
<keyword evidence="7" id="KW-0677">Repeat</keyword>
<keyword evidence="11 20" id="KW-1133">Transmembrane helix</keyword>
<dbReference type="InterPro" id="IPR027936">
    <property type="entry name" value="Eph_TM"/>
</dbReference>
<feature type="binding site" evidence="18">
    <location>
        <position position="654"/>
    </location>
    <ligand>
        <name>ATP</name>
        <dbReference type="ChEBI" id="CHEBI:30616"/>
    </ligand>
</feature>
<dbReference type="GO" id="GO:0007411">
    <property type="term" value="P:axon guidance"/>
    <property type="evidence" value="ECO:0007669"/>
    <property type="project" value="TreeGrafter"/>
</dbReference>
<dbReference type="InterPro" id="IPR008979">
    <property type="entry name" value="Galactose-bd-like_sf"/>
</dbReference>
<organism evidence="26 27">
    <name type="scientific">Coregonus suidteri</name>
    <dbReference type="NCBI Taxonomy" id="861788"/>
    <lineage>
        <taxon>Eukaryota</taxon>
        <taxon>Metazoa</taxon>
        <taxon>Chordata</taxon>
        <taxon>Craniata</taxon>
        <taxon>Vertebrata</taxon>
        <taxon>Euteleostomi</taxon>
        <taxon>Actinopterygii</taxon>
        <taxon>Neopterygii</taxon>
        <taxon>Teleostei</taxon>
        <taxon>Protacanthopterygii</taxon>
        <taxon>Salmoniformes</taxon>
        <taxon>Salmonidae</taxon>
        <taxon>Coregoninae</taxon>
        <taxon>Coregonus</taxon>
    </lineage>
</organism>
<evidence type="ECO:0000259" key="24">
    <source>
        <dbReference type="PROSITE" id="PS50853"/>
    </source>
</evidence>
<keyword evidence="13" id="KW-0829">Tyrosine-protein kinase</keyword>
<keyword evidence="10 18" id="KW-0067">ATP-binding</keyword>
<dbReference type="InterPro" id="IPR003961">
    <property type="entry name" value="FN3_dom"/>
</dbReference>
<dbReference type="GO" id="GO:0048646">
    <property type="term" value="P:anatomical structure formation involved in morphogenesis"/>
    <property type="evidence" value="ECO:0007669"/>
    <property type="project" value="UniProtKB-ARBA"/>
</dbReference>
<dbReference type="InterPro" id="IPR001426">
    <property type="entry name" value="Tyr_kinase_rcpt_V_CS"/>
</dbReference>
<dbReference type="GO" id="GO:0030425">
    <property type="term" value="C:dendrite"/>
    <property type="evidence" value="ECO:0007669"/>
    <property type="project" value="TreeGrafter"/>
</dbReference>
<dbReference type="Pfam" id="PF01404">
    <property type="entry name" value="Ephrin_lbd"/>
    <property type="match status" value="1"/>
</dbReference>
<dbReference type="EC" id="2.7.10.1" evidence="2"/>
<dbReference type="PANTHER" id="PTHR46877:SF19">
    <property type="entry name" value="RECEPTOR PROTEIN-TYROSINE KINASE"/>
    <property type="match status" value="1"/>
</dbReference>
<feature type="compositionally biased region" description="Polar residues" evidence="19">
    <location>
        <begin position="1070"/>
        <end position="1089"/>
    </location>
</feature>
<evidence type="ECO:0000256" key="5">
    <source>
        <dbReference type="ARBA" id="ARBA00022692"/>
    </source>
</evidence>
<dbReference type="FunFam" id="1.10.510.10:FF:000015">
    <property type="entry name" value="Ephrin type-B receptor 2"/>
    <property type="match status" value="1"/>
</dbReference>
<accession>A0AAN8QYI3</accession>
<dbReference type="Pfam" id="PF25599">
    <property type="entry name" value="Ephrin_CRD"/>
    <property type="match status" value="1"/>
</dbReference>
<evidence type="ECO:0000256" key="4">
    <source>
        <dbReference type="ARBA" id="ARBA00022679"/>
    </source>
</evidence>
<name>A0AAN8QYI3_9TELE</name>
<dbReference type="InterPro" id="IPR008266">
    <property type="entry name" value="Tyr_kinase_AS"/>
</dbReference>
<keyword evidence="9" id="KW-0418">Kinase</keyword>
<dbReference type="FunFam" id="2.60.40.10:FF:000059">
    <property type="entry name" value="Ephrin type-A receptor 6"/>
    <property type="match status" value="1"/>
</dbReference>
<reference evidence="26 27" key="1">
    <citation type="submission" date="2021-04" db="EMBL/GenBank/DDBJ databases">
        <authorList>
            <person name="De Guttry C."/>
            <person name="Zahm M."/>
            <person name="Klopp C."/>
            <person name="Cabau C."/>
            <person name="Louis A."/>
            <person name="Berthelot C."/>
            <person name="Parey E."/>
            <person name="Roest Crollius H."/>
            <person name="Montfort J."/>
            <person name="Robinson-Rechavi M."/>
            <person name="Bucao C."/>
            <person name="Bouchez O."/>
            <person name="Gislard M."/>
            <person name="Lluch J."/>
            <person name="Milhes M."/>
            <person name="Lampietro C."/>
            <person name="Lopez Roques C."/>
            <person name="Donnadieu C."/>
            <person name="Braasch I."/>
            <person name="Desvignes T."/>
            <person name="Postlethwait J."/>
            <person name="Bobe J."/>
            <person name="Wedekind C."/>
            <person name="Guiguen Y."/>
        </authorList>
    </citation>
    <scope>NUCLEOTIDE SEQUENCE [LARGE SCALE GENOMIC DNA]</scope>
    <source>
        <strain evidence="26">Cs_M1</strain>
        <tissue evidence="26">Blood</tissue>
    </source>
</reference>
<dbReference type="InterPro" id="IPR036116">
    <property type="entry name" value="FN3_sf"/>
</dbReference>